<reference evidence="6" key="1">
    <citation type="submission" date="2015-01" db="EMBL/GenBank/DDBJ databases">
        <title>The Genome Sequence of Cryptococcus gattii CA1280.</title>
        <authorList>
            <consortium name="The Broad Institute Genomics Platform"/>
            <person name="Cuomo C."/>
            <person name="Litvintseva A."/>
            <person name="Chen Y."/>
            <person name="Heitman J."/>
            <person name="Sun S."/>
            <person name="Springer D."/>
            <person name="Dromer F."/>
            <person name="Young S."/>
            <person name="Zeng Q."/>
            <person name="Gargeya S."/>
            <person name="Abouelleil A."/>
            <person name="Alvarado L."/>
            <person name="Chapman S.B."/>
            <person name="Gainer-Dewar J."/>
            <person name="Goldberg J."/>
            <person name="Griggs A."/>
            <person name="Gujja S."/>
            <person name="Hansen M."/>
            <person name="Howarth C."/>
            <person name="Imamovic A."/>
            <person name="Larimer J."/>
            <person name="Murphy C."/>
            <person name="Naylor J."/>
            <person name="Pearson M."/>
            <person name="Priest M."/>
            <person name="Roberts A."/>
            <person name="Saif S."/>
            <person name="Shea T."/>
            <person name="Sykes S."/>
            <person name="Wortman J."/>
            <person name="Nusbaum C."/>
            <person name="Birren B."/>
        </authorList>
    </citation>
    <scope>NUCLEOTIDE SEQUENCE [LARGE SCALE GENOMIC DNA]</scope>
    <source>
        <strain evidence="6">CA1280</strain>
    </source>
</reference>
<evidence type="ECO:0000256" key="1">
    <source>
        <dbReference type="SAM" id="MobiDB-lite"/>
    </source>
</evidence>
<dbReference type="EMBL" id="KN847988">
    <property type="protein sequence ID" value="KIR45608.1"/>
    <property type="molecule type" value="Genomic_DNA"/>
</dbReference>
<dbReference type="EMBL" id="KN848029">
    <property type="protein sequence ID" value="KIR44030.1"/>
    <property type="molecule type" value="Genomic_DNA"/>
</dbReference>
<dbReference type="EMBL" id="KN847999">
    <property type="protein sequence ID" value="KIR44491.1"/>
    <property type="molecule type" value="Genomic_DNA"/>
</dbReference>
<proteinExistence type="predicted"/>
<accession>A0A0D0UBL0</accession>
<protein>
    <submittedName>
        <fullName evidence="6">Unplaced genomic scaffold supercont1.16, whole genome shotgun sequence</fullName>
    </submittedName>
</protein>
<evidence type="ECO:0000313" key="5">
    <source>
        <dbReference type="EMBL" id="KIR45440.1"/>
    </source>
</evidence>
<dbReference type="AlphaFoldDB" id="A0A0D0UBL0"/>
<dbReference type="HOGENOM" id="CLU_1038353_0_0_1"/>
<organism evidence="6">
    <name type="scientific">Cryptococcus bacillisporus CA1280</name>
    <dbReference type="NCBI Taxonomy" id="1296109"/>
    <lineage>
        <taxon>Eukaryota</taxon>
        <taxon>Fungi</taxon>
        <taxon>Dikarya</taxon>
        <taxon>Basidiomycota</taxon>
        <taxon>Agaricomycotina</taxon>
        <taxon>Tremellomycetes</taxon>
        <taxon>Tremellales</taxon>
        <taxon>Cryptococcaceae</taxon>
        <taxon>Cryptococcus</taxon>
        <taxon>Cryptococcus gattii species complex</taxon>
    </lineage>
</organism>
<sequence>MLSFEDENEEFDEEAIASACQGSDKQTQRALEVNAFHRTITSMIKDFELQHQVSFVIIKASAHHMDSDEWTASPQAMLALTSLRKVTEMHNLSIAIGIMLKANQTVNGTLLKRKRDETALESKRLKVTRRLTESFNEARKKAFLMRGLPEPDPRQRCSWDLNIQRKLRVQLVINNGCGVDLSLLSKKRPKSEGECDLCLKAIEGGDLYFAPLPLPPGRPGEGCSSDVLGEASAATAVEVETLGSRHARREEDDDDGEGDGDNNGNGND</sequence>
<dbReference type="EMBL" id="KN848000">
    <property type="protein sequence ID" value="KIR44451.1"/>
    <property type="molecule type" value="Genomic_DNA"/>
</dbReference>
<name>A0A0D0UBL0_CRYGA</name>
<evidence type="ECO:0000313" key="6">
    <source>
        <dbReference type="EMBL" id="KIR45608.1"/>
    </source>
</evidence>
<evidence type="ECO:0000313" key="3">
    <source>
        <dbReference type="EMBL" id="KIR44451.1"/>
    </source>
</evidence>
<feature type="compositionally biased region" description="Acidic residues" evidence="1">
    <location>
        <begin position="251"/>
        <end position="260"/>
    </location>
</feature>
<evidence type="ECO:0000313" key="2">
    <source>
        <dbReference type="EMBL" id="KIR44030.1"/>
    </source>
</evidence>
<feature type="region of interest" description="Disordered" evidence="1">
    <location>
        <begin position="239"/>
        <end position="268"/>
    </location>
</feature>
<dbReference type="EMBL" id="KN847988">
    <property type="protein sequence ID" value="KIR45440.1"/>
    <property type="molecule type" value="Genomic_DNA"/>
</dbReference>
<evidence type="ECO:0000313" key="4">
    <source>
        <dbReference type="EMBL" id="KIR44491.1"/>
    </source>
</evidence>
<dbReference type="OrthoDB" id="2577760at2759"/>
<gene>
    <name evidence="5" type="ORF">I312_05149</name>
    <name evidence="6" type="ORF">I312_05319</name>
    <name evidence="4" type="ORF">I312_06343</name>
    <name evidence="3" type="ORF">I312_06387</name>
    <name evidence="2" type="ORF">I312_06767</name>
</gene>